<proteinExistence type="predicted"/>
<evidence type="ECO:0000259" key="1">
    <source>
        <dbReference type="PROSITE" id="PS50833"/>
    </source>
</evidence>
<feature type="domain" description="Brix" evidence="1">
    <location>
        <begin position="1"/>
        <end position="156"/>
    </location>
</feature>
<dbReference type="Gene3D" id="3.40.50.10480">
    <property type="entry name" value="Probable brix-domain ribosomal biogenesis protein"/>
    <property type="match status" value="1"/>
</dbReference>
<dbReference type="GO" id="GO:0019843">
    <property type="term" value="F:rRNA binding"/>
    <property type="evidence" value="ECO:0007669"/>
    <property type="project" value="InterPro"/>
</dbReference>
<dbReference type="InterPro" id="IPR007109">
    <property type="entry name" value="Brix"/>
</dbReference>
<dbReference type="SUPFAM" id="SSF52954">
    <property type="entry name" value="Class II aaRS ABD-related"/>
    <property type="match status" value="1"/>
</dbReference>
<evidence type="ECO:0000313" key="3">
    <source>
        <dbReference type="Proteomes" id="UP000248410"/>
    </source>
</evidence>
<keyword evidence="3" id="KW-1185">Reference proteome</keyword>
<dbReference type="EMBL" id="CP029288">
    <property type="protein sequence ID" value="AWR97275.1"/>
    <property type="molecule type" value="Genomic_DNA"/>
</dbReference>
<organism evidence="2 3">
    <name type="scientific">Acidianus sulfidivorans JP7</name>
    <dbReference type="NCBI Taxonomy" id="619593"/>
    <lineage>
        <taxon>Archaea</taxon>
        <taxon>Thermoproteota</taxon>
        <taxon>Thermoprotei</taxon>
        <taxon>Sulfolobales</taxon>
        <taxon>Sulfolobaceae</taxon>
        <taxon>Acidianus</taxon>
    </lineage>
</organism>
<protein>
    <recommendedName>
        <fullName evidence="1">Brix domain-containing protein</fullName>
    </recommendedName>
</protein>
<evidence type="ECO:0000313" key="2">
    <source>
        <dbReference type="EMBL" id="AWR97275.1"/>
    </source>
</evidence>
<name>A0A2U9IMQ1_9CREN</name>
<accession>A0A2U9IMQ1</accession>
<dbReference type="Proteomes" id="UP000248410">
    <property type="component" value="Chromosome"/>
</dbReference>
<dbReference type="AlphaFoldDB" id="A0A2U9IMQ1"/>
<gene>
    <name evidence="2" type="ORF">DFR86_06715</name>
</gene>
<dbReference type="KEGG" id="asul:DFR86_06715"/>
<dbReference type="GO" id="GO:0006364">
    <property type="term" value="P:rRNA processing"/>
    <property type="evidence" value="ECO:0007669"/>
    <property type="project" value="InterPro"/>
</dbReference>
<dbReference type="PROSITE" id="PS50833">
    <property type="entry name" value="BRIX"/>
    <property type="match status" value="1"/>
</dbReference>
<sequence length="157" mass="18417">MRNFLNDLELLIPNSMKINRGKISKEEIFRIAKTLAVRYLIIVDSLNGNPSRLLVYDIQNNFLKYSITLKGVSTLSDFNIRRKRITNNFCPDKIECKDVLSLFIDLDLISLTRCDYFINIIKKQEYCEVTFTDKFQKYVGPIIRINDFNFNTTTRNG</sequence>
<reference evidence="2 3" key="1">
    <citation type="submission" date="2018-05" db="EMBL/GenBank/DDBJ databases">
        <title>Complete Genome Sequences of Extremely Thermoacidophilic, Metal-Mobilizing Type-Strain Members of the Archaeal Family Sulfolobaceae: Acidianus brierleyi DSM-1651T, Acidianus sulfidivorans DSM-18786T, Metallosphaera hakonensis DSM-7519T, and Metallosphaera prunae DSM-10039T.</title>
        <authorList>
            <person name="Counts J.A."/>
            <person name="Kelly R.M."/>
        </authorList>
    </citation>
    <scope>NUCLEOTIDE SEQUENCE [LARGE SCALE GENOMIC DNA]</scope>
    <source>
        <strain evidence="2 3">JP7</strain>
    </source>
</reference>